<dbReference type="Proteomes" id="UP001328107">
    <property type="component" value="Unassembled WGS sequence"/>
</dbReference>
<dbReference type="AlphaFoldDB" id="A0AAN5IA03"/>
<name>A0AAN5IA03_9BILA</name>
<feature type="compositionally biased region" description="Acidic residues" evidence="1">
    <location>
        <begin position="106"/>
        <end position="129"/>
    </location>
</feature>
<dbReference type="PANTHER" id="PTHR22744:SF14">
    <property type="entry name" value="BTB DOMAIN-CONTAINING PROTEIN-RELATED"/>
    <property type="match status" value="1"/>
</dbReference>
<dbReference type="PANTHER" id="PTHR22744">
    <property type="entry name" value="HELIX LOOP HELIX PROTEIN 21-RELATED"/>
    <property type="match status" value="1"/>
</dbReference>
<protein>
    <submittedName>
        <fullName evidence="2">Uncharacterized protein</fullName>
    </submittedName>
</protein>
<evidence type="ECO:0000313" key="2">
    <source>
        <dbReference type="EMBL" id="GMR55486.1"/>
    </source>
</evidence>
<feature type="non-terminal residue" evidence="2">
    <location>
        <position position="1"/>
    </location>
</feature>
<evidence type="ECO:0000256" key="1">
    <source>
        <dbReference type="SAM" id="MobiDB-lite"/>
    </source>
</evidence>
<evidence type="ECO:0000313" key="3">
    <source>
        <dbReference type="Proteomes" id="UP001328107"/>
    </source>
</evidence>
<organism evidence="2 3">
    <name type="scientific">Pristionchus mayeri</name>
    <dbReference type="NCBI Taxonomy" id="1317129"/>
    <lineage>
        <taxon>Eukaryota</taxon>
        <taxon>Metazoa</taxon>
        <taxon>Ecdysozoa</taxon>
        <taxon>Nematoda</taxon>
        <taxon>Chromadorea</taxon>
        <taxon>Rhabditida</taxon>
        <taxon>Rhabditina</taxon>
        <taxon>Diplogasteromorpha</taxon>
        <taxon>Diplogasteroidea</taxon>
        <taxon>Neodiplogasteridae</taxon>
        <taxon>Pristionchus</taxon>
    </lineage>
</organism>
<reference evidence="3" key="1">
    <citation type="submission" date="2022-10" db="EMBL/GenBank/DDBJ databases">
        <title>Genome assembly of Pristionchus species.</title>
        <authorList>
            <person name="Yoshida K."/>
            <person name="Sommer R.J."/>
        </authorList>
    </citation>
    <scope>NUCLEOTIDE SEQUENCE [LARGE SCALE GENOMIC DNA]</scope>
    <source>
        <strain evidence="3">RS5460</strain>
    </source>
</reference>
<gene>
    <name evidence="2" type="ORF">PMAYCL1PPCAC_25681</name>
</gene>
<feature type="region of interest" description="Disordered" evidence="1">
    <location>
        <begin position="102"/>
        <end position="129"/>
    </location>
</feature>
<keyword evidence="3" id="KW-1185">Reference proteome</keyword>
<proteinExistence type="predicted"/>
<comment type="caution">
    <text evidence="2">The sequence shown here is derived from an EMBL/GenBank/DDBJ whole genome shotgun (WGS) entry which is preliminary data.</text>
</comment>
<accession>A0AAN5IA03</accession>
<sequence>SHVLKLADQFQMKDALAQSGLFLLRSSRIQTIDKLMMADKYDLKGFMVNYLSAFSCAFQMRLRKSDLAKLSDKMKHAINDRMRQLLFDDYEDRYHRCYCGANYADSSDEDESMDSYIEEEDNSDIDVVD</sequence>
<dbReference type="EMBL" id="BTRK01000005">
    <property type="protein sequence ID" value="GMR55486.1"/>
    <property type="molecule type" value="Genomic_DNA"/>
</dbReference>